<protein>
    <submittedName>
        <fullName evidence="1">GDYXXLXY protein</fullName>
    </submittedName>
</protein>
<organism evidence="1 2">
    <name type="scientific">Marininema mesophilum</name>
    <dbReference type="NCBI Taxonomy" id="1048340"/>
    <lineage>
        <taxon>Bacteria</taxon>
        <taxon>Bacillati</taxon>
        <taxon>Bacillota</taxon>
        <taxon>Bacilli</taxon>
        <taxon>Bacillales</taxon>
        <taxon>Thermoactinomycetaceae</taxon>
        <taxon>Marininema</taxon>
    </lineage>
</organism>
<dbReference type="STRING" id="1048340.SAMN05444487_11228"/>
<dbReference type="Proteomes" id="UP000198534">
    <property type="component" value="Unassembled WGS sequence"/>
</dbReference>
<keyword evidence="2" id="KW-1185">Reference proteome</keyword>
<gene>
    <name evidence="1" type="ORF">SAMN05444487_11228</name>
</gene>
<dbReference type="EMBL" id="FNNQ01000012">
    <property type="protein sequence ID" value="SDX21577.1"/>
    <property type="molecule type" value="Genomic_DNA"/>
</dbReference>
<sequence>MNRRRWLPLLISLQVLILATIASSWYAIDIWGKEIRLKTKPYDQSEPMIDKEIDLVYQQSEISSSLWKGKQREYLQTSNRWYYAKLAPVGRTWEVQGIYPEKPTSHGDEVILRTQVEEMDSKKVMLHFGLEEYTLPQGTHVNWPDNKPLITKIKVAPWGQAKVISVSEE</sequence>
<evidence type="ECO:0000313" key="2">
    <source>
        <dbReference type="Proteomes" id="UP000198534"/>
    </source>
</evidence>
<accession>A0A1H2ZW78</accession>
<reference evidence="1 2" key="1">
    <citation type="submission" date="2016-10" db="EMBL/GenBank/DDBJ databases">
        <authorList>
            <person name="de Groot N.N."/>
        </authorList>
    </citation>
    <scope>NUCLEOTIDE SEQUENCE [LARGE SCALE GENOMIC DNA]</scope>
    <source>
        <strain evidence="1 2">DSM 45610</strain>
    </source>
</reference>
<dbReference type="InterPro" id="IPR025833">
    <property type="entry name" value="GDYXXLXY"/>
</dbReference>
<name>A0A1H2ZW78_9BACL</name>
<dbReference type="RefSeq" id="WP_091741155.1">
    <property type="nucleotide sequence ID" value="NZ_FNNQ01000012.1"/>
</dbReference>
<dbReference type="OrthoDB" id="4868247at2"/>
<proteinExistence type="predicted"/>
<dbReference type="AlphaFoldDB" id="A0A1H2ZW78"/>
<evidence type="ECO:0000313" key="1">
    <source>
        <dbReference type="EMBL" id="SDX21577.1"/>
    </source>
</evidence>
<dbReference type="Pfam" id="PF14345">
    <property type="entry name" value="GDYXXLXY"/>
    <property type="match status" value="1"/>
</dbReference>